<dbReference type="GeneTree" id="ENSGT00940000153770"/>
<dbReference type="GO" id="GO:0002250">
    <property type="term" value="P:adaptive immune response"/>
    <property type="evidence" value="ECO:0007669"/>
    <property type="project" value="UniProtKB-KW"/>
</dbReference>
<keyword evidence="2" id="KW-1064">Adaptive immunity</keyword>
<dbReference type="Gene3D" id="2.60.40.10">
    <property type="entry name" value="Immunoglobulins"/>
    <property type="match status" value="1"/>
</dbReference>
<dbReference type="InterPro" id="IPR007110">
    <property type="entry name" value="Ig-like_dom"/>
</dbReference>
<evidence type="ECO:0000256" key="3">
    <source>
        <dbReference type="ARBA" id="ARBA00043265"/>
    </source>
</evidence>
<organism evidence="5 6">
    <name type="scientific">Ornithorhynchus anatinus</name>
    <name type="common">Duckbill platypus</name>
    <dbReference type="NCBI Taxonomy" id="9258"/>
    <lineage>
        <taxon>Eukaryota</taxon>
        <taxon>Metazoa</taxon>
        <taxon>Chordata</taxon>
        <taxon>Craniata</taxon>
        <taxon>Vertebrata</taxon>
        <taxon>Euteleostomi</taxon>
        <taxon>Mammalia</taxon>
        <taxon>Monotremata</taxon>
        <taxon>Ornithorhynchidae</taxon>
        <taxon>Ornithorhynchus</taxon>
    </lineage>
</organism>
<evidence type="ECO:0000313" key="6">
    <source>
        <dbReference type="Proteomes" id="UP000002279"/>
    </source>
</evidence>
<dbReference type="FunCoup" id="F6S957">
    <property type="interactions" value="446"/>
</dbReference>
<dbReference type="InterPro" id="IPR036179">
    <property type="entry name" value="Ig-like_dom_sf"/>
</dbReference>
<keyword evidence="3" id="KW-1280">Immunoglobulin</keyword>
<dbReference type="InterPro" id="IPR013106">
    <property type="entry name" value="Ig_V-set"/>
</dbReference>
<dbReference type="STRING" id="9258.ENSOANP00000020572"/>
<evidence type="ECO:0000256" key="1">
    <source>
        <dbReference type="ARBA" id="ARBA00022859"/>
    </source>
</evidence>
<dbReference type="HOGENOM" id="CLU_077975_4_1_1"/>
<dbReference type="Pfam" id="PF07686">
    <property type="entry name" value="V-set"/>
    <property type="match status" value="1"/>
</dbReference>
<dbReference type="PANTHER" id="PTHR23267">
    <property type="entry name" value="IMMUNOGLOBULIN LIGHT CHAIN"/>
    <property type="match status" value="1"/>
</dbReference>
<name>F6S957_ORNAN</name>
<dbReference type="GO" id="GO:0005576">
    <property type="term" value="C:extracellular region"/>
    <property type="evidence" value="ECO:0007669"/>
    <property type="project" value="UniProtKB-ARBA"/>
</dbReference>
<keyword evidence="6" id="KW-1185">Reference proteome</keyword>
<dbReference type="GO" id="GO:0019814">
    <property type="term" value="C:immunoglobulin complex"/>
    <property type="evidence" value="ECO:0000318"/>
    <property type="project" value="GO_Central"/>
</dbReference>
<dbReference type="GO" id="GO:0005886">
    <property type="term" value="C:plasma membrane"/>
    <property type="evidence" value="ECO:0007669"/>
    <property type="project" value="UniProtKB-ARBA"/>
</dbReference>
<keyword evidence="1" id="KW-0391">Immunity</keyword>
<evidence type="ECO:0000256" key="2">
    <source>
        <dbReference type="ARBA" id="ARBA00023130"/>
    </source>
</evidence>
<proteinExistence type="predicted"/>
<dbReference type="InterPro" id="IPR003599">
    <property type="entry name" value="Ig_sub"/>
</dbReference>
<dbReference type="FunFam" id="2.60.40.10:FF:000350">
    <property type="entry name" value="Immunoglobulin kappa chain variable 18-36"/>
    <property type="match status" value="1"/>
</dbReference>
<dbReference type="SUPFAM" id="SSF48726">
    <property type="entry name" value="Immunoglobulin"/>
    <property type="match status" value="1"/>
</dbReference>
<dbReference type="Bgee" id="ENSOANG00000013011">
    <property type="expression patterns" value="Expressed in endometrium and 1 other cell type or tissue"/>
</dbReference>
<dbReference type="AlphaFoldDB" id="F6S957"/>
<dbReference type="InParanoid" id="F6S957"/>
<reference evidence="5" key="3">
    <citation type="submission" date="2025-09" db="UniProtKB">
        <authorList>
            <consortium name="Ensembl"/>
        </authorList>
    </citation>
    <scope>IDENTIFICATION</scope>
    <source>
        <strain evidence="5">Glennie</strain>
    </source>
</reference>
<dbReference type="Proteomes" id="UP000002279">
    <property type="component" value="Chromosome 18"/>
</dbReference>
<dbReference type="GO" id="GO:0006955">
    <property type="term" value="P:immune response"/>
    <property type="evidence" value="ECO:0000318"/>
    <property type="project" value="GO_Central"/>
</dbReference>
<dbReference type="InterPro" id="IPR013783">
    <property type="entry name" value="Ig-like_fold"/>
</dbReference>
<dbReference type="OMA" id="LIYHANT"/>
<reference evidence="5" key="2">
    <citation type="submission" date="2025-08" db="UniProtKB">
        <authorList>
            <consortium name="Ensembl"/>
        </authorList>
    </citation>
    <scope>IDENTIFICATION</scope>
    <source>
        <strain evidence="5">Glennie</strain>
    </source>
</reference>
<dbReference type="InterPro" id="IPR050150">
    <property type="entry name" value="IgV_Light_Chain"/>
</dbReference>
<accession>F6S957</accession>
<dbReference type="SMART" id="SM00409">
    <property type="entry name" value="IG"/>
    <property type="match status" value="1"/>
</dbReference>
<sequence length="108" mass="11501">DAHGAIVMTQTPESLSVSPGEKAIIQCKASQGINKEISWYQQKPGQQIRLLIYASSTLASGVPSRFSGSGSGSDFTLTISSVEGEDAADYYCMHDYAFPFTVASEKTG</sequence>
<dbReference type="SMART" id="SM00406">
    <property type="entry name" value="IGv"/>
    <property type="match status" value="1"/>
</dbReference>
<protein>
    <recommendedName>
        <fullName evidence="4">Ig-like domain-containing protein</fullName>
    </recommendedName>
</protein>
<dbReference type="PROSITE" id="PS50835">
    <property type="entry name" value="IG_LIKE"/>
    <property type="match status" value="1"/>
</dbReference>
<evidence type="ECO:0000313" key="5">
    <source>
        <dbReference type="Ensembl" id="ENSOANP00000020572.2"/>
    </source>
</evidence>
<dbReference type="eggNOG" id="ENOG502TFFZ">
    <property type="taxonomic scope" value="Eukaryota"/>
</dbReference>
<feature type="domain" description="Ig-like" evidence="4">
    <location>
        <begin position="6"/>
        <end position="92"/>
    </location>
</feature>
<dbReference type="Ensembl" id="ENSOANT00000020575.2">
    <property type="protein sequence ID" value="ENSOANP00000020572.2"/>
    <property type="gene ID" value="ENSOANG00000013011.3"/>
</dbReference>
<reference evidence="5 6" key="1">
    <citation type="journal article" date="2008" name="Nature">
        <title>Genome analysis of the platypus reveals unique signatures of evolution.</title>
        <authorList>
            <person name="Warren W.C."/>
            <person name="Hillier L.W."/>
            <person name="Marshall Graves J.A."/>
            <person name="Birney E."/>
            <person name="Ponting C.P."/>
            <person name="Grutzner F."/>
            <person name="Belov K."/>
            <person name="Miller W."/>
            <person name="Clarke L."/>
            <person name="Chinwalla A.T."/>
            <person name="Yang S.P."/>
            <person name="Heger A."/>
            <person name="Locke D.P."/>
            <person name="Miethke P."/>
            <person name="Waters P.D."/>
            <person name="Veyrunes F."/>
            <person name="Fulton L."/>
            <person name="Fulton B."/>
            <person name="Graves T."/>
            <person name="Wallis J."/>
            <person name="Puente X.S."/>
            <person name="Lopez-Otin C."/>
            <person name="Ordonez G.R."/>
            <person name="Eichler E.E."/>
            <person name="Chen L."/>
            <person name="Cheng Z."/>
            <person name="Deakin J.E."/>
            <person name="Alsop A."/>
            <person name="Thompson K."/>
            <person name="Kirby P."/>
            <person name="Papenfuss A.T."/>
            <person name="Wakefield M.J."/>
            <person name="Olender T."/>
            <person name="Lancet D."/>
            <person name="Huttley G.A."/>
            <person name="Smit A.F."/>
            <person name="Pask A."/>
            <person name="Temple-Smith P."/>
            <person name="Batzer M.A."/>
            <person name="Walker J.A."/>
            <person name="Konkel M.K."/>
            <person name="Harris R.S."/>
            <person name="Whittington C.M."/>
            <person name="Wong E.S."/>
            <person name="Gemmell N.J."/>
            <person name="Buschiazzo E."/>
            <person name="Vargas Jentzsch I.M."/>
            <person name="Merkel A."/>
            <person name="Schmitz J."/>
            <person name="Zemann A."/>
            <person name="Churakov G."/>
            <person name="Kriegs J.O."/>
            <person name="Brosius J."/>
            <person name="Murchison E.P."/>
            <person name="Sachidanandam R."/>
            <person name="Smith C."/>
            <person name="Hannon G.J."/>
            <person name="Tsend-Ayush E."/>
            <person name="McMillan D."/>
            <person name="Attenborough R."/>
            <person name="Rens W."/>
            <person name="Ferguson-Smith M."/>
            <person name="Lefevre C.M."/>
            <person name="Sharp J.A."/>
            <person name="Nicholas K.R."/>
            <person name="Ray D.A."/>
            <person name="Kube M."/>
            <person name="Reinhardt R."/>
            <person name="Pringle T.H."/>
            <person name="Taylor J."/>
            <person name="Jones R.C."/>
            <person name="Nixon B."/>
            <person name="Dacheux J.L."/>
            <person name="Niwa H."/>
            <person name="Sekita Y."/>
            <person name="Huang X."/>
            <person name="Stark A."/>
            <person name="Kheradpour P."/>
            <person name="Kellis M."/>
            <person name="Flicek P."/>
            <person name="Chen Y."/>
            <person name="Webber C."/>
            <person name="Hardison R."/>
            <person name="Nelson J."/>
            <person name="Hallsworth-Pepin K."/>
            <person name="Delehaunty K."/>
            <person name="Markovic C."/>
            <person name="Minx P."/>
            <person name="Feng Y."/>
            <person name="Kremitzki C."/>
            <person name="Mitreva M."/>
            <person name="Glasscock J."/>
            <person name="Wylie T."/>
            <person name="Wohldmann P."/>
            <person name="Thiru P."/>
            <person name="Nhan M.N."/>
            <person name="Pohl C.S."/>
            <person name="Smith S.M."/>
            <person name="Hou S."/>
            <person name="Nefedov M."/>
            <person name="de Jong P.J."/>
            <person name="Renfree M.B."/>
            <person name="Mardis E.R."/>
            <person name="Wilson R.K."/>
        </authorList>
    </citation>
    <scope>NUCLEOTIDE SEQUENCE [LARGE SCALE GENOMIC DNA]</scope>
    <source>
        <strain evidence="5 6">Glennie</strain>
    </source>
</reference>
<evidence type="ECO:0000259" key="4">
    <source>
        <dbReference type="PROSITE" id="PS50835"/>
    </source>
</evidence>